<organism evidence="2 3">
    <name type="scientific">Arenimonas oryziterrae DSM 21050 = YC6267</name>
    <dbReference type="NCBI Taxonomy" id="1121015"/>
    <lineage>
        <taxon>Bacteria</taxon>
        <taxon>Pseudomonadati</taxon>
        <taxon>Pseudomonadota</taxon>
        <taxon>Gammaproteobacteria</taxon>
        <taxon>Lysobacterales</taxon>
        <taxon>Lysobacteraceae</taxon>
        <taxon>Arenimonas</taxon>
    </lineage>
</organism>
<keyword evidence="3" id="KW-1185">Reference proteome</keyword>
<name>A0A091AXV6_9GAMM</name>
<reference evidence="2 3" key="1">
    <citation type="submission" date="2013-09" db="EMBL/GenBank/DDBJ databases">
        <title>Genome sequencing of Arenimonas oryziterrae.</title>
        <authorList>
            <person name="Chen F."/>
            <person name="Wang G."/>
        </authorList>
    </citation>
    <scope>NUCLEOTIDE SEQUENCE [LARGE SCALE GENOMIC DNA]</scope>
    <source>
        <strain evidence="2 3">YC6267</strain>
    </source>
</reference>
<accession>A0A091AXV6</accession>
<evidence type="ECO:0000313" key="2">
    <source>
        <dbReference type="EMBL" id="KFN43444.1"/>
    </source>
</evidence>
<protein>
    <submittedName>
        <fullName evidence="2">Uncharacterized protein</fullName>
    </submittedName>
</protein>
<dbReference type="EMBL" id="AVCI01000005">
    <property type="protein sequence ID" value="KFN43444.1"/>
    <property type="molecule type" value="Genomic_DNA"/>
</dbReference>
<proteinExistence type="predicted"/>
<dbReference type="Proteomes" id="UP000029385">
    <property type="component" value="Unassembled WGS sequence"/>
</dbReference>
<sequence length="78" mass="8034">MNDALGGPDPQLSGLVDGKGIDILVGQTMHIPCFRQKPRQLLSGFAAVAQSIQPAGIGPEPDRVVGGLRDGEDVVAAD</sequence>
<gene>
    <name evidence="2" type="ORF">N789_09215</name>
</gene>
<dbReference type="AlphaFoldDB" id="A0A091AXV6"/>
<comment type="caution">
    <text evidence="2">The sequence shown here is derived from an EMBL/GenBank/DDBJ whole genome shotgun (WGS) entry which is preliminary data.</text>
</comment>
<evidence type="ECO:0000256" key="1">
    <source>
        <dbReference type="SAM" id="MobiDB-lite"/>
    </source>
</evidence>
<feature type="region of interest" description="Disordered" evidence="1">
    <location>
        <begin position="58"/>
        <end position="78"/>
    </location>
</feature>
<evidence type="ECO:0000313" key="3">
    <source>
        <dbReference type="Proteomes" id="UP000029385"/>
    </source>
</evidence>